<gene>
    <name evidence="1" type="ORF">S06H3_43830</name>
</gene>
<dbReference type="EMBL" id="BARV01027216">
    <property type="protein sequence ID" value="GAI34802.1"/>
    <property type="molecule type" value="Genomic_DNA"/>
</dbReference>
<organism evidence="1">
    <name type="scientific">marine sediment metagenome</name>
    <dbReference type="NCBI Taxonomy" id="412755"/>
    <lineage>
        <taxon>unclassified sequences</taxon>
        <taxon>metagenomes</taxon>
        <taxon>ecological metagenomes</taxon>
    </lineage>
</organism>
<dbReference type="InterPro" id="IPR016181">
    <property type="entry name" value="Acyl_CoA_acyltransferase"/>
</dbReference>
<feature type="non-terminal residue" evidence="1">
    <location>
        <position position="162"/>
    </location>
</feature>
<dbReference type="AlphaFoldDB" id="X1MSZ7"/>
<dbReference type="SUPFAM" id="SSF55729">
    <property type="entry name" value="Acyl-CoA N-acyltransferases (Nat)"/>
    <property type="match status" value="1"/>
</dbReference>
<accession>X1MSZ7</accession>
<evidence type="ECO:0000313" key="1">
    <source>
        <dbReference type="EMBL" id="GAI34802.1"/>
    </source>
</evidence>
<comment type="caution">
    <text evidence="1">The sequence shown here is derived from an EMBL/GenBank/DDBJ whole genome shotgun (WGS) entry which is preliminary data.</text>
</comment>
<reference evidence="1" key="1">
    <citation type="journal article" date="2014" name="Front. Microbiol.">
        <title>High frequency of phylogenetically diverse reductive dehalogenase-homologous genes in deep subseafloor sedimentary metagenomes.</title>
        <authorList>
            <person name="Kawai M."/>
            <person name="Futagami T."/>
            <person name="Toyoda A."/>
            <person name="Takaki Y."/>
            <person name="Nishi S."/>
            <person name="Hori S."/>
            <person name="Arai W."/>
            <person name="Tsubouchi T."/>
            <person name="Morono Y."/>
            <person name="Uchiyama I."/>
            <person name="Ito T."/>
            <person name="Fujiyama A."/>
            <person name="Inagaki F."/>
            <person name="Takami H."/>
        </authorList>
    </citation>
    <scope>NUCLEOTIDE SEQUENCE</scope>
    <source>
        <strain evidence="1">Expedition CK06-06</strain>
    </source>
</reference>
<name>X1MSZ7_9ZZZZ</name>
<protein>
    <submittedName>
        <fullName evidence="1">Uncharacterized protein</fullName>
    </submittedName>
</protein>
<proteinExistence type="predicted"/>
<sequence>MVFQQNDKPVGIFPAIIENGTLKFLGNERVTDIVDIIYAPGYERQIIEELACFIISRDLRIDLFPLEGDSPLIECFLELIPDVMIEQTDLCPLLSLPGSWEDYLNNLNGKLRHELRRKLRKANGVEMRSMEPEHISILFELMSNSDKNKKRFLTSDVREFFR</sequence>